<accession>A0ABQ5XR79</accession>
<keyword evidence="2" id="KW-0732">Signal</keyword>
<organism evidence="3 4">
    <name type="scientific">Dyella acidisoli</name>
    <dbReference type="NCBI Taxonomy" id="1867834"/>
    <lineage>
        <taxon>Bacteria</taxon>
        <taxon>Pseudomonadati</taxon>
        <taxon>Pseudomonadota</taxon>
        <taxon>Gammaproteobacteria</taxon>
        <taxon>Lysobacterales</taxon>
        <taxon>Rhodanobacteraceae</taxon>
        <taxon>Dyella</taxon>
    </lineage>
</organism>
<feature type="compositionally biased region" description="Polar residues" evidence="1">
    <location>
        <begin position="58"/>
        <end position="82"/>
    </location>
</feature>
<dbReference type="Proteomes" id="UP001156670">
    <property type="component" value="Unassembled WGS sequence"/>
</dbReference>
<proteinExistence type="predicted"/>
<dbReference type="EMBL" id="BSOB01000037">
    <property type="protein sequence ID" value="GLQ94255.1"/>
    <property type="molecule type" value="Genomic_DNA"/>
</dbReference>
<name>A0ABQ5XR79_9GAMM</name>
<sequence length="136" mass="14523">MKKRISTLFCIFGTSLLMAGSALAQTQSQPMPTQPAPSTQTTTSPTPSTTPSSSAATGNSATYNTSQGQVTINSTVPTTQPAMSPPSFEQLANGKKYITKDDANAYPPLANDFLYASNNGSRISKAQYEHWLKDLR</sequence>
<evidence type="ECO:0000256" key="1">
    <source>
        <dbReference type="SAM" id="MobiDB-lite"/>
    </source>
</evidence>
<comment type="caution">
    <text evidence="3">The sequence shown here is derived from an EMBL/GenBank/DDBJ whole genome shotgun (WGS) entry which is preliminary data.</text>
</comment>
<feature type="region of interest" description="Disordered" evidence="1">
    <location>
        <begin position="25"/>
        <end position="89"/>
    </location>
</feature>
<dbReference type="RefSeq" id="WP_284321957.1">
    <property type="nucleotide sequence ID" value="NZ_BSOB01000037.1"/>
</dbReference>
<evidence type="ECO:0000313" key="3">
    <source>
        <dbReference type="EMBL" id="GLQ94255.1"/>
    </source>
</evidence>
<feature type="signal peptide" evidence="2">
    <location>
        <begin position="1"/>
        <end position="24"/>
    </location>
</feature>
<reference evidence="4" key="1">
    <citation type="journal article" date="2019" name="Int. J. Syst. Evol. Microbiol.">
        <title>The Global Catalogue of Microorganisms (GCM) 10K type strain sequencing project: providing services to taxonomists for standard genome sequencing and annotation.</title>
        <authorList>
            <consortium name="The Broad Institute Genomics Platform"/>
            <consortium name="The Broad Institute Genome Sequencing Center for Infectious Disease"/>
            <person name="Wu L."/>
            <person name="Ma J."/>
        </authorList>
    </citation>
    <scope>NUCLEOTIDE SEQUENCE [LARGE SCALE GENOMIC DNA]</scope>
    <source>
        <strain evidence="4">NBRC 111980</strain>
    </source>
</reference>
<feature type="chain" id="PRO_5046653642" evidence="2">
    <location>
        <begin position="25"/>
        <end position="136"/>
    </location>
</feature>
<evidence type="ECO:0000313" key="4">
    <source>
        <dbReference type="Proteomes" id="UP001156670"/>
    </source>
</evidence>
<protein>
    <submittedName>
        <fullName evidence="3">Uncharacterized protein</fullName>
    </submittedName>
</protein>
<feature type="compositionally biased region" description="Low complexity" evidence="1">
    <location>
        <begin position="25"/>
        <end position="57"/>
    </location>
</feature>
<gene>
    <name evidence="3" type="ORF">GCM10007901_32060</name>
</gene>
<evidence type="ECO:0000256" key="2">
    <source>
        <dbReference type="SAM" id="SignalP"/>
    </source>
</evidence>
<keyword evidence="4" id="KW-1185">Reference proteome</keyword>